<name>A0ABX1VDL3_9PLAN</name>
<dbReference type="SUPFAM" id="SSF88659">
    <property type="entry name" value="Sigma3 and sigma4 domains of RNA polymerase sigma factors"/>
    <property type="match status" value="1"/>
</dbReference>
<feature type="domain" description="RNA polymerase sigma-70 ECF-like HTH" evidence="4">
    <location>
        <begin position="4"/>
        <end position="186"/>
    </location>
</feature>
<keyword evidence="3" id="KW-0804">Transcription</keyword>
<dbReference type="NCBIfam" id="TIGR02937">
    <property type="entry name" value="sigma70-ECF"/>
    <property type="match status" value="1"/>
</dbReference>
<dbReference type="InterPro" id="IPR039425">
    <property type="entry name" value="RNA_pol_sigma-70-like"/>
</dbReference>
<dbReference type="Gene3D" id="1.10.10.10">
    <property type="entry name" value="Winged helix-like DNA-binding domain superfamily/Winged helix DNA-binding domain"/>
    <property type="match status" value="1"/>
</dbReference>
<sequence length="189" mass="21083">MRVSDVTVVLQRIEAGDEAASADLLPLVYAELRRLARSRMRSEAAGHTLQPTALVHEAYLRLIGPEESAISGGWDGRGHFFAAAAEAMRRILIESARRRRSLKRGGDRDRRALGDPPEQEEDIDRLLDTDAALRKLESQDPDLAKLVELRFFAGLTVEEVAAALDLSPRTVKRRWAFARAWLGRELGSD</sequence>
<dbReference type="InterPro" id="IPR014284">
    <property type="entry name" value="RNA_pol_sigma-70_dom"/>
</dbReference>
<comment type="caution">
    <text evidence="5">The sequence shown here is derived from an EMBL/GenBank/DDBJ whole genome shotgun (WGS) entry which is preliminary data.</text>
</comment>
<accession>A0ABX1VDL3</accession>
<keyword evidence="2" id="KW-0731">Sigma factor</keyword>
<gene>
    <name evidence="5" type="ORF">LzC2_20660</name>
</gene>
<dbReference type="InterPro" id="IPR013324">
    <property type="entry name" value="RNA_pol_sigma_r3/r4-like"/>
</dbReference>
<dbReference type="RefSeq" id="WP_171186559.1">
    <property type="nucleotide sequence ID" value="NZ_WTPX01000057.1"/>
</dbReference>
<dbReference type="PANTHER" id="PTHR43133">
    <property type="entry name" value="RNA POLYMERASE ECF-TYPE SIGMA FACTO"/>
    <property type="match status" value="1"/>
</dbReference>
<dbReference type="InterPro" id="IPR053812">
    <property type="entry name" value="HTH_Sigma70_ECF-like"/>
</dbReference>
<evidence type="ECO:0000313" key="6">
    <source>
        <dbReference type="Proteomes" id="UP000609651"/>
    </source>
</evidence>
<proteinExistence type="predicted"/>
<dbReference type="EMBL" id="WTPX01000057">
    <property type="protein sequence ID" value="NNJ25987.1"/>
    <property type="molecule type" value="Genomic_DNA"/>
</dbReference>
<protein>
    <recommendedName>
        <fullName evidence="4">RNA polymerase sigma-70 ECF-like HTH domain-containing protein</fullName>
    </recommendedName>
</protein>
<evidence type="ECO:0000256" key="1">
    <source>
        <dbReference type="ARBA" id="ARBA00023015"/>
    </source>
</evidence>
<evidence type="ECO:0000313" key="5">
    <source>
        <dbReference type="EMBL" id="NNJ25987.1"/>
    </source>
</evidence>
<evidence type="ECO:0000256" key="2">
    <source>
        <dbReference type="ARBA" id="ARBA00023082"/>
    </source>
</evidence>
<organism evidence="5 6">
    <name type="scientific">Alienimonas chondri</name>
    <dbReference type="NCBI Taxonomy" id="2681879"/>
    <lineage>
        <taxon>Bacteria</taxon>
        <taxon>Pseudomonadati</taxon>
        <taxon>Planctomycetota</taxon>
        <taxon>Planctomycetia</taxon>
        <taxon>Planctomycetales</taxon>
        <taxon>Planctomycetaceae</taxon>
        <taxon>Alienimonas</taxon>
    </lineage>
</organism>
<dbReference type="PANTHER" id="PTHR43133:SF39">
    <property type="entry name" value="SIMILAR TO RNA POLYMERASE SIGMA-E FACTOR"/>
    <property type="match status" value="1"/>
</dbReference>
<dbReference type="InterPro" id="IPR011517">
    <property type="entry name" value="RNA_pol_sigma70_ECF-like"/>
</dbReference>
<evidence type="ECO:0000259" key="4">
    <source>
        <dbReference type="Pfam" id="PF07638"/>
    </source>
</evidence>
<dbReference type="InterPro" id="IPR036388">
    <property type="entry name" value="WH-like_DNA-bd_sf"/>
</dbReference>
<dbReference type="Pfam" id="PF07638">
    <property type="entry name" value="Sigma70_ECF"/>
    <property type="match status" value="1"/>
</dbReference>
<keyword evidence="1" id="KW-0805">Transcription regulation</keyword>
<dbReference type="NCBIfam" id="TIGR02999">
    <property type="entry name" value="Sig-70_X6"/>
    <property type="match status" value="1"/>
</dbReference>
<evidence type="ECO:0000256" key="3">
    <source>
        <dbReference type="ARBA" id="ARBA00023163"/>
    </source>
</evidence>
<keyword evidence="6" id="KW-1185">Reference proteome</keyword>
<dbReference type="Proteomes" id="UP000609651">
    <property type="component" value="Unassembled WGS sequence"/>
</dbReference>
<reference evidence="5 6" key="1">
    <citation type="journal article" date="2020" name="Syst. Appl. Microbiol.">
        <title>Alienimonas chondri sp. nov., a novel planctomycete isolated from the biofilm of the red alga Chondrus crispus.</title>
        <authorList>
            <person name="Vitorino I."/>
            <person name="Albuquerque L."/>
            <person name="Wiegand S."/>
            <person name="Kallscheuer N."/>
            <person name="da Costa M.S."/>
            <person name="Lobo-da-Cunha A."/>
            <person name="Jogler C."/>
            <person name="Lage O.M."/>
        </authorList>
    </citation>
    <scope>NUCLEOTIDE SEQUENCE [LARGE SCALE GENOMIC DNA]</scope>
    <source>
        <strain evidence="5 6">LzC2</strain>
    </source>
</reference>